<dbReference type="EMBL" id="BHZD01000001">
    <property type="protein sequence ID" value="GCD47338.1"/>
    <property type="molecule type" value="Genomic_DNA"/>
</dbReference>
<keyword evidence="4" id="KW-1185">Reference proteome</keyword>
<feature type="compositionally biased region" description="Low complexity" evidence="1">
    <location>
        <begin position="72"/>
        <end position="88"/>
    </location>
</feature>
<sequence>MVRVIAGLWRWRRNPLRRTTDLLEAWVALAAFLVIVLGGGFVGLTVGGAAHDALQRSVRAQTQQRHQVWATPGRSAPRPSAAADPEAAAGREMHRRVEARWTAPDGSEHSGPVAAPGAVRAGERFRIWTDARGQVVPRPMDASTARAHAVLAGLGAAALTGATAASARELVTRRLLNRRYRRWEREWERAGQDWGRAGAGS</sequence>
<evidence type="ECO:0000256" key="1">
    <source>
        <dbReference type="SAM" id="MobiDB-lite"/>
    </source>
</evidence>
<organism evidence="3 4">
    <name type="scientific">Streptomyces paromomycinus</name>
    <name type="common">Streptomyces rimosus subsp. paromomycinus</name>
    <dbReference type="NCBI Taxonomy" id="92743"/>
    <lineage>
        <taxon>Bacteria</taxon>
        <taxon>Bacillati</taxon>
        <taxon>Actinomycetota</taxon>
        <taxon>Actinomycetes</taxon>
        <taxon>Kitasatosporales</taxon>
        <taxon>Streptomycetaceae</taxon>
        <taxon>Streptomyces</taxon>
    </lineage>
</organism>
<dbReference type="AlphaFoldDB" id="A0A401WDE7"/>
<evidence type="ECO:0000256" key="2">
    <source>
        <dbReference type="SAM" id="Phobius"/>
    </source>
</evidence>
<dbReference type="Proteomes" id="UP000286746">
    <property type="component" value="Unassembled WGS sequence"/>
</dbReference>
<name>A0A401WDE7_STREY</name>
<feature type="region of interest" description="Disordered" evidence="1">
    <location>
        <begin position="68"/>
        <end position="95"/>
    </location>
</feature>
<dbReference type="PANTHER" id="PTHR42305:SF1">
    <property type="entry name" value="MEMBRANE PROTEIN RV1733C-RELATED"/>
    <property type="match status" value="1"/>
</dbReference>
<dbReference type="PANTHER" id="PTHR42305">
    <property type="entry name" value="MEMBRANE PROTEIN RV1733C-RELATED"/>
    <property type="match status" value="1"/>
</dbReference>
<proteinExistence type="predicted"/>
<keyword evidence="2" id="KW-0812">Transmembrane</keyword>
<dbReference type="InterPro" id="IPR039708">
    <property type="entry name" value="MT1774/Rv1733c-like"/>
</dbReference>
<dbReference type="RefSeq" id="WP_125057476.1">
    <property type="nucleotide sequence ID" value="NZ_BHZD01000001.1"/>
</dbReference>
<evidence type="ECO:0000313" key="4">
    <source>
        <dbReference type="Proteomes" id="UP000286746"/>
    </source>
</evidence>
<reference evidence="3 4" key="1">
    <citation type="submission" date="2018-11" db="EMBL/GenBank/DDBJ databases">
        <title>Whole genome sequence of Streptomyces paromomycinus NBRC 15454(T).</title>
        <authorList>
            <person name="Komaki H."/>
            <person name="Tamura T."/>
        </authorList>
    </citation>
    <scope>NUCLEOTIDE SEQUENCE [LARGE SCALE GENOMIC DNA]</scope>
    <source>
        <strain evidence="3 4">NBRC 15454</strain>
    </source>
</reference>
<keyword evidence="2" id="KW-0472">Membrane</keyword>
<protein>
    <submittedName>
        <fullName evidence="3">Uncharacterized protein</fullName>
    </submittedName>
</protein>
<accession>A0A401WDE7</accession>
<evidence type="ECO:0000313" key="3">
    <source>
        <dbReference type="EMBL" id="GCD47338.1"/>
    </source>
</evidence>
<keyword evidence="2" id="KW-1133">Transmembrane helix</keyword>
<gene>
    <name evidence="3" type="ORF">GKJPGBOP_07104</name>
</gene>
<feature type="transmembrane region" description="Helical" evidence="2">
    <location>
        <begin position="25"/>
        <end position="50"/>
    </location>
</feature>
<comment type="caution">
    <text evidence="3">The sequence shown here is derived from an EMBL/GenBank/DDBJ whole genome shotgun (WGS) entry which is preliminary data.</text>
</comment>